<reference evidence="3 4" key="1">
    <citation type="submission" date="2016-03" db="EMBL/GenBank/DDBJ databases">
        <authorList>
            <person name="Ploux O."/>
        </authorList>
    </citation>
    <scope>NUCLEOTIDE SEQUENCE [LARGE SCALE GENOMIC DNA]</scope>
    <source>
        <strain evidence="3 4">UAMH 11012</strain>
    </source>
</reference>
<dbReference type="EMBL" id="FJOG01000023">
    <property type="protein sequence ID" value="CZR63509.1"/>
    <property type="molecule type" value="Genomic_DNA"/>
</dbReference>
<dbReference type="Proteomes" id="UP000184330">
    <property type="component" value="Unassembled WGS sequence"/>
</dbReference>
<organism evidence="3 4">
    <name type="scientific">Phialocephala subalpina</name>
    <dbReference type="NCBI Taxonomy" id="576137"/>
    <lineage>
        <taxon>Eukaryota</taxon>
        <taxon>Fungi</taxon>
        <taxon>Dikarya</taxon>
        <taxon>Ascomycota</taxon>
        <taxon>Pezizomycotina</taxon>
        <taxon>Leotiomycetes</taxon>
        <taxon>Helotiales</taxon>
        <taxon>Mollisiaceae</taxon>
        <taxon>Phialocephala</taxon>
        <taxon>Phialocephala fortinii species complex</taxon>
    </lineage>
</organism>
<evidence type="ECO:0000256" key="1">
    <source>
        <dbReference type="SAM" id="MobiDB-lite"/>
    </source>
</evidence>
<sequence>MVSNEKLCASLAGPFRNIHNENTASNLWFLFFFASIAITAFIRFLVLGYCLHWDLGPSKTDQPVPTPCPRCEHIDEALLPLSPPPPTSESNSISNPKPCREEIEAEDKRRMAVIPSIPRFALCTALAILNLLTMVLLAFAIQSFVYCSPELTSGTLIANRHQNFYAVTSWIIYVFLAGWVLSGILCWAMWARNLWGGEDAVKKWPIRSDLGAIILVCACITLAAPFMLVAIAISWVVRCSPKRRLNSQADEPAPHTLPQPLGENGGGGSDENASELERDMQLASEEQEKSSAPAPGSL</sequence>
<keyword evidence="2" id="KW-0472">Membrane</keyword>
<feature type="transmembrane region" description="Helical" evidence="2">
    <location>
        <begin position="120"/>
        <end position="144"/>
    </location>
</feature>
<gene>
    <name evidence="3" type="ORF">PAC_13406</name>
</gene>
<dbReference type="AlphaFoldDB" id="A0A1L7XEN8"/>
<dbReference type="OrthoDB" id="3564176at2759"/>
<keyword evidence="2" id="KW-0812">Transmembrane</keyword>
<feature type="transmembrane region" description="Helical" evidence="2">
    <location>
        <begin position="164"/>
        <end position="190"/>
    </location>
</feature>
<feature type="transmembrane region" description="Helical" evidence="2">
    <location>
        <begin position="210"/>
        <end position="237"/>
    </location>
</feature>
<keyword evidence="2" id="KW-1133">Transmembrane helix</keyword>
<proteinExistence type="predicted"/>
<accession>A0A1L7XEN8</accession>
<keyword evidence="4" id="KW-1185">Reference proteome</keyword>
<feature type="transmembrane region" description="Helical" evidence="2">
    <location>
        <begin position="27"/>
        <end position="51"/>
    </location>
</feature>
<feature type="region of interest" description="Disordered" evidence="1">
    <location>
        <begin position="246"/>
        <end position="298"/>
    </location>
</feature>
<evidence type="ECO:0000313" key="4">
    <source>
        <dbReference type="Proteomes" id="UP000184330"/>
    </source>
</evidence>
<name>A0A1L7XEN8_9HELO</name>
<protein>
    <submittedName>
        <fullName evidence="3">Uncharacterized protein</fullName>
    </submittedName>
</protein>
<evidence type="ECO:0000313" key="3">
    <source>
        <dbReference type="EMBL" id="CZR63509.1"/>
    </source>
</evidence>
<evidence type="ECO:0000256" key="2">
    <source>
        <dbReference type="SAM" id="Phobius"/>
    </source>
</evidence>